<evidence type="ECO:0000256" key="1">
    <source>
        <dbReference type="SAM" id="MobiDB-lite"/>
    </source>
</evidence>
<gene>
    <name evidence="2" type="ORF">EJ03DRAFT_117493</name>
</gene>
<evidence type="ECO:0000313" key="3">
    <source>
        <dbReference type="Proteomes" id="UP000799436"/>
    </source>
</evidence>
<accession>A0A6G1L7H1</accession>
<protein>
    <submittedName>
        <fullName evidence="2">Uncharacterized protein</fullName>
    </submittedName>
</protein>
<dbReference type="Proteomes" id="UP000799436">
    <property type="component" value="Unassembled WGS sequence"/>
</dbReference>
<keyword evidence="3" id="KW-1185">Reference proteome</keyword>
<feature type="region of interest" description="Disordered" evidence="1">
    <location>
        <begin position="29"/>
        <end position="62"/>
    </location>
</feature>
<proteinExistence type="predicted"/>
<reference evidence="2" key="1">
    <citation type="journal article" date="2020" name="Stud. Mycol.">
        <title>101 Dothideomycetes genomes: a test case for predicting lifestyles and emergence of pathogens.</title>
        <authorList>
            <person name="Haridas S."/>
            <person name="Albert R."/>
            <person name="Binder M."/>
            <person name="Bloem J."/>
            <person name="Labutti K."/>
            <person name="Salamov A."/>
            <person name="Andreopoulos B."/>
            <person name="Baker S."/>
            <person name="Barry K."/>
            <person name="Bills G."/>
            <person name="Bluhm B."/>
            <person name="Cannon C."/>
            <person name="Castanera R."/>
            <person name="Culley D."/>
            <person name="Daum C."/>
            <person name="Ezra D."/>
            <person name="Gonzalez J."/>
            <person name="Henrissat B."/>
            <person name="Kuo A."/>
            <person name="Liang C."/>
            <person name="Lipzen A."/>
            <person name="Lutzoni F."/>
            <person name="Magnuson J."/>
            <person name="Mondo S."/>
            <person name="Nolan M."/>
            <person name="Ohm R."/>
            <person name="Pangilinan J."/>
            <person name="Park H.-J."/>
            <person name="Ramirez L."/>
            <person name="Alfaro M."/>
            <person name="Sun H."/>
            <person name="Tritt A."/>
            <person name="Yoshinaga Y."/>
            <person name="Zwiers L.-H."/>
            <person name="Turgeon B."/>
            <person name="Goodwin S."/>
            <person name="Spatafora J."/>
            <person name="Crous P."/>
            <person name="Grigoriev I."/>
        </authorList>
    </citation>
    <scope>NUCLEOTIDE SEQUENCE</scope>
    <source>
        <strain evidence="2">CBS 116005</strain>
    </source>
</reference>
<dbReference type="OrthoDB" id="10307060at2759"/>
<name>A0A6G1L7H1_9PEZI</name>
<feature type="region of interest" description="Disordered" evidence="1">
    <location>
        <begin position="189"/>
        <end position="234"/>
    </location>
</feature>
<dbReference type="AlphaFoldDB" id="A0A6G1L7H1"/>
<dbReference type="EMBL" id="ML995843">
    <property type="protein sequence ID" value="KAF2768542.1"/>
    <property type="molecule type" value="Genomic_DNA"/>
</dbReference>
<evidence type="ECO:0000313" key="2">
    <source>
        <dbReference type="EMBL" id="KAF2768542.1"/>
    </source>
</evidence>
<organism evidence="2 3">
    <name type="scientific">Teratosphaeria nubilosa</name>
    <dbReference type="NCBI Taxonomy" id="161662"/>
    <lineage>
        <taxon>Eukaryota</taxon>
        <taxon>Fungi</taxon>
        <taxon>Dikarya</taxon>
        <taxon>Ascomycota</taxon>
        <taxon>Pezizomycotina</taxon>
        <taxon>Dothideomycetes</taxon>
        <taxon>Dothideomycetidae</taxon>
        <taxon>Mycosphaerellales</taxon>
        <taxon>Teratosphaeriaceae</taxon>
        <taxon>Teratosphaeria</taxon>
    </lineage>
</organism>
<sequence>MGASSSRQDSTMDFINFPERLIIDEQALARKRSRQDSQADSGYASGGPTSPLAGMIDHNKRPRQLGDDQEMVMGWHRIPICKPKESSGCRGKLVQKSVRHVRCCCRPWLDEIQYNFVHDEADYDADDEEAQSGDPWILSEHHNTTTDVDTICSRCLDRLAVSVARMGLYDETLKGAANGKRLSVSVKLPQGLPERSDPLTSDTSMARERHRASNLGPALPSRSPPPVRRTASADVTRWHQRRVPLSQQLEHADPTTYWVAHDWLEGGNLYGF</sequence>